<dbReference type="EMBL" id="CP035108">
    <property type="protein sequence ID" value="QAR33735.1"/>
    <property type="molecule type" value="Genomic_DNA"/>
</dbReference>
<feature type="transmembrane region" description="Helical" evidence="16">
    <location>
        <begin position="290"/>
        <end position="309"/>
    </location>
</feature>
<dbReference type="RefSeq" id="WP_128467021.1">
    <property type="nucleotide sequence ID" value="NZ_CP035108.1"/>
</dbReference>
<dbReference type="CDD" id="cd01879">
    <property type="entry name" value="FeoB"/>
    <property type="match status" value="1"/>
</dbReference>
<evidence type="ECO:0000313" key="18">
    <source>
        <dbReference type="EMBL" id="QAR33735.1"/>
    </source>
</evidence>
<keyword evidence="15" id="KW-0479">Metal-binding</keyword>
<dbReference type="Gene3D" id="1.10.287.1770">
    <property type="match status" value="1"/>
</dbReference>
<feature type="binding site" evidence="14">
    <location>
        <begin position="116"/>
        <end position="119"/>
    </location>
    <ligand>
        <name>GTP</name>
        <dbReference type="ChEBI" id="CHEBI:37565"/>
        <label>4</label>
    </ligand>
</feature>
<keyword evidence="5" id="KW-0997">Cell inner membrane</keyword>
<evidence type="ECO:0000256" key="10">
    <source>
        <dbReference type="ARBA" id="ARBA00023065"/>
    </source>
</evidence>
<keyword evidence="7 14" id="KW-0547">Nucleotide-binding</keyword>
<protein>
    <recommendedName>
        <fullName evidence="13 16">Ferrous iron transport protein B</fullName>
    </recommendedName>
</protein>
<keyword evidence="12 16" id="KW-0472">Membrane</keyword>
<dbReference type="PANTHER" id="PTHR43185">
    <property type="entry name" value="FERROUS IRON TRANSPORT PROTEIN B"/>
    <property type="match status" value="1"/>
</dbReference>
<feature type="binding site" evidence="14">
    <location>
        <begin position="35"/>
        <end position="39"/>
    </location>
    <ligand>
        <name>GTP</name>
        <dbReference type="ChEBI" id="CHEBI:37565"/>
        <label>2</label>
    </ligand>
</feature>
<dbReference type="InterPro" id="IPR041069">
    <property type="entry name" value="FeoB_Cyto"/>
</dbReference>
<dbReference type="Gene3D" id="3.40.50.300">
    <property type="entry name" value="P-loop containing nucleotide triphosphate hydrolases"/>
    <property type="match status" value="1"/>
</dbReference>
<feature type="binding site" evidence="15">
    <location>
        <position position="25"/>
    </location>
    <ligand>
        <name>Mg(2+)</name>
        <dbReference type="ChEBI" id="CHEBI:18420"/>
        <label>2</label>
    </ligand>
</feature>
<dbReference type="GO" id="GO:0046872">
    <property type="term" value="F:metal ion binding"/>
    <property type="evidence" value="ECO:0007669"/>
    <property type="project" value="UniProtKB-KW"/>
</dbReference>
<accession>A0A410K095</accession>
<keyword evidence="2 16" id="KW-0813">Transport</keyword>
<evidence type="ECO:0000256" key="4">
    <source>
        <dbReference type="ARBA" id="ARBA00022496"/>
    </source>
</evidence>
<dbReference type="SUPFAM" id="SSF52540">
    <property type="entry name" value="P-loop containing nucleoside triphosphate hydrolases"/>
    <property type="match status" value="1"/>
</dbReference>
<keyword evidence="15" id="KW-0460">Magnesium</keyword>
<comment type="similarity">
    <text evidence="16">Belongs to the TRAFAC class TrmE-Era-EngA-EngB-Septin-like GTPase superfamily. FeoB GTPase (TC 9.A.8) family.</text>
</comment>
<dbReference type="PROSITE" id="PS51711">
    <property type="entry name" value="G_FEOB"/>
    <property type="match status" value="1"/>
</dbReference>
<dbReference type="AlphaFoldDB" id="A0A410K095"/>
<evidence type="ECO:0000256" key="15">
    <source>
        <dbReference type="PIRSR" id="PIRSR603373-2"/>
    </source>
</evidence>
<dbReference type="InterPro" id="IPR050860">
    <property type="entry name" value="FeoB_GTPase"/>
</dbReference>
<name>A0A410K095_9BACT</name>
<keyword evidence="4 16" id="KW-0410">Iron transport</keyword>
<feature type="transmembrane region" description="Helical" evidence="16">
    <location>
        <begin position="428"/>
        <end position="454"/>
    </location>
</feature>
<keyword evidence="10" id="KW-0406">Ion transport</keyword>
<keyword evidence="19" id="KW-1185">Reference proteome</keyword>
<proteinExistence type="inferred from homology"/>
<dbReference type="Pfam" id="PF17910">
    <property type="entry name" value="FeoB_Cyto"/>
    <property type="match status" value="1"/>
</dbReference>
<evidence type="ECO:0000256" key="13">
    <source>
        <dbReference type="NCBIfam" id="TIGR00437"/>
    </source>
</evidence>
<dbReference type="InterPro" id="IPR003373">
    <property type="entry name" value="Fe2_transport_prot-B"/>
</dbReference>
<dbReference type="KEGG" id="gtl:EP073_10065"/>
<feature type="transmembrane region" description="Helical" evidence="16">
    <location>
        <begin position="390"/>
        <end position="416"/>
    </location>
</feature>
<dbReference type="GO" id="GO:0005886">
    <property type="term" value="C:plasma membrane"/>
    <property type="evidence" value="ECO:0007669"/>
    <property type="project" value="UniProtKB-SubCell"/>
</dbReference>
<feature type="transmembrane region" description="Helical" evidence="16">
    <location>
        <begin position="522"/>
        <end position="542"/>
    </location>
</feature>
<dbReference type="NCBIfam" id="TIGR00231">
    <property type="entry name" value="small_GTP"/>
    <property type="match status" value="1"/>
</dbReference>
<comment type="function">
    <text evidence="16">Probable transporter of a GTP-driven Fe(2+) uptake system.</text>
</comment>
<evidence type="ECO:0000256" key="5">
    <source>
        <dbReference type="ARBA" id="ARBA00022519"/>
    </source>
</evidence>
<keyword evidence="8 16" id="KW-1133">Transmembrane helix</keyword>
<feature type="transmembrane region" description="Helical" evidence="16">
    <location>
        <begin position="350"/>
        <end position="370"/>
    </location>
</feature>
<evidence type="ECO:0000256" key="2">
    <source>
        <dbReference type="ARBA" id="ARBA00022448"/>
    </source>
</evidence>
<evidence type="ECO:0000256" key="14">
    <source>
        <dbReference type="PIRSR" id="PIRSR603373-1"/>
    </source>
</evidence>
<dbReference type="OrthoDB" id="9809127at2"/>
<dbReference type="GO" id="GO:0015093">
    <property type="term" value="F:ferrous iron transmembrane transporter activity"/>
    <property type="evidence" value="ECO:0007669"/>
    <property type="project" value="UniProtKB-UniRule"/>
</dbReference>
<dbReference type="PANTHER" id="PTHR43185:SF1">
    <property type="entry name" value="FE(2+) TRANSPORTER FEOB"/>
    <property type="match status" value="1"/>
</dbReference>
<evidence type="ECO:0000256" key="12">
    <source>
        <dbReference type="ARBA" id="ARBA00023136"/>
    </source>
</evidence>
<evidence type="ECO:0000256" key="8">
    <source>
        <dbReference type="ARBA" id="ARBA00022989"/>
    </source>
</evidence>
<dbReference type="Proteomes" id="UP000287502">
    <property type="component" value="Chromosome"/>
</dbReference>
<feature type="binding site" evidence="15">
    <location>
        <position position="21"/>
    </location>
    <ligand>
        <name>Mg(2+)</name>
        <dbReference type="ChEBI" id="CHEBI:18420"/>
        <label>2</label>
    </ligand>
</feature>
<dbReference type="InterPro" id="IPR011640">
    <property type="entry name" value="Fe2_transport_prot_B_C"/>
</dbReference>
<evidence type="ECO:0000256" key="1">
    <source>
        <dbReference type="ARBA" id="ARBA00004429"/>
    </source>
</evidence>
<dbReference type="FunFam" id="3.40.50.300:FF:000426">
    <property type="entry name" value="Ferrous iron transport protein B"/>
    <property type="match status" value="1"/>
</dbReference>
<dbReference type="GO" id="GO:0005525">
    <property type="term" value="F:GTP binding"/>
    <property type="evidence" value="ECO:0007669"/>
    <property type="project" value="UniProtKB-KW"/>
</dbReference>
<evidence type="ECO:0000259" key="17">
    <source>
        <dbReference type="PROSITE" id="PS51711"/>
    </source>
</evidence>
<gene>
    <name evidence="18" type="primary">feoB</name>
    <name evidence="18" type="ORF">EP073_10065</name>
</gene>
<feature type="transmembrane region" description="Helical" evidence="16">
    <location>
        <begin position="653"/>
        <end position="678"/>
    </location>
</feature>
<keyword evidence="3" id="KW-1003">Cell membrane</keyword>
<keyword evidence="9 16" id="KW-0408">Iron</keyword>
<feature type="binding site" evidence="14">
    <location>
        <begin position="10"/>
        <end position="17"/>
    </location>
    <ligand>
        <name>GTP</name>
        <dbReference type="ChEBI" id="CHEBI:37565"/>
        <label>1</label>
    </ligand>
</feature>
<dbReference type="InterPro" id="IPR027417">
    <property type="entry name" value="P-loop_NTPase"/>
</dbReference>
<comment type="subcellular location">
    <subcellularLocation>
        <location evidence="1 16">Cell inner membrane</location>
        <topology evidence="1 16">Multi-pass membrane protein</topology>
    </subcellularLocation>
</comment>
<dbReference type="NCBIfam" id="TIGR00437">
    <property type="entry name" value="feoB"/>
    <property type="match status" value="1"/>
</dbReference>
<organism evidence="18 19">
    <name type="scientific">Geovibrio thiophilus</name>
    <dbReference type="NCBI Taxonomy" id="139438"/>
    <lineage>
        <taxon>Bacteria</taxon>
        <taxon>Pseudomonadati</taxon>
        <taxon>Deferribacterota</taxon>
        <taxon>Deferribacteres</taxon>
        <taxon>Deferribacterales</taxon>
        <taxon>Geovibrionaceae</taxon>
        <taxon>Geovibrio</taxon>
    </lineage>
</organism>
<feature type="transmembrane region" description="Helical" evidence="16">
    <location>
        <begin position="460"/>
        <end position="485"/>
    </location>
</feature>
<dbReference type="InterPro" id="IPR030389">
    <property type="entry name" value="G_FEOB_dom"/>
</dbReference>
<feature type="domain" description="FeoB-type G" evidence="17">
    <location>
        <begin position="3"/>
        <end position="165"/>
    </location>
</feature>
<evidence type="ECO:0000256" key="3">
    <source>
        <dbReference type="ARBA" id="ARBA00022475"/>
    </source>
</evidence>
<dbReference type="InterPro" id="IPR005225">
    <property type="entry name" value="Small_GTP-bd"/>
</dbReference>
<dbReference type="InterPro" id="IPR011642">
    <property type="entry name" value="Gate_dom"/>
</dbReference>
<evidence type="ECO:0000256" key="9">
    <source>
        <dbReference type="ARBA" id="ARBA00023004"/>
    </source>
</evidence>
<feature type="transmembrane region" description="Helical" evidence="16">
    <location>
        <begin position="690"/>
        <end position="710"/>
    </location>
</feature>
<dbReference type="Pfam" id="PF07664">
    <property type="entry name" value="FeoB_C"/>
    <property type="match status" value="1"/>
</dbReference>
<evidence type="ECO:0000256" key="7">
    <source>
        <dbReference type="ARBA" id="ARBA00022741"/>
    </source>
</evidence>
<evidence type="ECO:0000256" key="11">
    <source>
        <dbReference type="ARBA" id="ARBA00023134"/>
    </source>
</evidence>
<keyword evidence="6 16" id="KW-0812">Transmembrane</keyword>
<dbReference type="Pfam" id="PF07670">
    <property type="entry name" value="Gate"/>
    <property type="match status" value="2"/>
</dbReference>
<reference evidence="18 19" key="1">
    <citation type="submission" date="2019-01" db="EMBL/GenBank/DDBJ databases">
        <title>Geovibrio thiophilus DSM 11263, complete genome.</title>
        <authorList>
            <person name="Spring S."/>
            <person name="Bunk B."/>
            <person name="Sproer C."/>
        </authorList>
    </citation>
    <scope>NUCLEOTIDE SEQUENCE [LARGE SCALE GENOMIC DNA]</scope>
    <source>
        <strain evidence="18 19">DSM 11263</strain>
    </source>
</reference>
<sequence>MSALKAVLAGNPNSGKTTLFNLIAGTHYKVANYPGVTVEKKEAKVHYDGSEIILTDLPGTYSLTAYSLEEVVARDFITTTNPDIIIDVVDASNLERNLYLAVQLMELDKPLVLALNMVDMAEKRNIRIDADLLAKKIGVPVIKTIARDGVGKKELLEGVLRFKSERKEFRISYGSDLDPALEEMEALINENAFLTESYPARWVALKYLENDVEVMKKGEVFTDVHGKLTAIVEKVEKHLKKTLDTYPEIIIADYRYGYLKSVLKDVVKKENEMERLYLSDKADKVLTHRVLGPVIMLAVLYGLYEFTFWASETPVGWLESLFGWLGGVADAALPEGLLKSLIISGVIDGVGGVLGFAPLILFMFFIIAILEDTGYMTRIAYMLDRVFRAFGLQGSSVVPYIVAGGIAGGCAIPGVMAARTIKSPKERLLTILTTPFMACGAKLPVYALLIAAFWPGNKGGMMLGITLGSWVLALLMAKVLGLTIVKGEQSVFIMELPPYRLPTLKGLLFHAWEKTWMYVKKAGTIILAVSIILWALMTFPGMSEERAAFYEDQIAQVESTVTDEEAQAAAVAEIENAALSEELRGSYAGRIGTAMEPVTQLAGFDWRTNISIIAGIAAKELVVSSLGTAYSLGEVDAEESGSLSERLASDPSWSLATALAFLMFTMLYSPCFVTLAVINKETGSKKWTAFTLVGYTAFAFVVSIIVYNVAGLIL</sequence>
<evidence type="ECO:0000313" key="19">
    <source>
        <dbReference type="Proteomes" id="UP000287502"/>
    </source>
</evidence>
<keyword evidence="11 14" id="KW-0342">GTP-binding</keyword>
<evidence type="ECO:0000256" key="16">
    <source>
        <dbReference type="RuleBase" id="RU362098"/>
    </source>
</evidence>
<feature type="binding site" evidence="14">
    <location>
        <begin position="56"/>
        <end position="59"/>
    </location>
    <ligand>
        <name>GTP</name>
        <dbReference type="ChEBI" id="CHEBI:37565"/>
        <label>3</label>
    </ligand>
</feature>
<evidence type="ECO:0000256" key="6">
    <source>
        <dbReference type="ARBA" id="ARBA00022692"/>
    </source>
</evidence>
<dbReference type="Pfam" id="PF02421">
    <property type="entry name" value="FeoB_N"/>
    <property type="match status" value="1"/>
</dbReference>